<evidence type="ECO:0000256" key="1">
    <source>
        <dbReference type="SAM" id="MobiDB-lite"/>
    </source>
</evidence>
<dbReference type="Proteomes" id="UP001391051">
    <property type="component" value="Unassembled WGS sequence"/>
</dbReference>
<evidence type="ECO:0000313" key="3">
    <source>
        <dbReference type="Proteomes" id="UP001391051"/>
    </source>
</evidence>
<protein>
    <submittedName>
        <fullName evidence="2">Uncharacterized protein</fullName>
    </submittedName>
</protein>
<sequence length="218" mass="24003">MRQVETPRNRPTNQPTPPPSGRAENHKDGTSGFQPLGKGREESPSPAATGPSRYSPELPPGLVEYRRLPATPHPMSCQGFGDVEGTFMHPGGDEEEKALFKDGSQSTIIVAFPYSNKTPLPLSRPRLDGVAAYPRGTTEEGVMPSITRVNLEYVRMEQMMMLSMGHTPPPPVPSLRYNHVLGRLPVDSIPMNRPNSNPTRLIWGNSPLWMVTSLEDLP</sequence>
<reference evidence="2 3" key="1">
    <citation type="submission" date="2023-01" db="EMBL/GenBank/DDBJ databases">
        <title>Analysis of 21 Apiospora genomes using comparative genomics revels a genus with tremendous synthesis potential of carbohydrate active enzymes and secondary metabolites.</title>
        <authorList>
            <person name="Sorensen T."/>
        </authorList>
    </citation>
    <scope>NUCLEOTIDE SEQUENCE [LARGE SCALE GENOMIC DNA]</scope>
    <source>
        <strain evidence="2 3">CBS 24483</strain>
    </source>
</reference>
<dbReference type="GeneID" id="92076748"/>
<proteinExistence type="predicted"/>
<organism evidence="2 3">
    <name type="scientific">Apiospora aurea</name>
    <dbReference type="NCBI Taxonomy" id="335848"/>
    <lineage>
        <taxon>Eukaryota</taxon>
        <taxon>Fungi</taxon>
        <taxon>Dikarya</taxon>
        <taxon>Ascomycota</taxon>
        <taxon>Pezizomycotina</taxon>
        <taxon>Sordariomycetes</taxon>
        <taxon>Xylariomycetidae</taxon>
        <taxon>Amphisphaeriales</taxon>
        <taxon>Apiosporaceae</taxon>
        <taxon>Apiospora</taxon>
    </lineage>
</organism>
<dbReference type="RefSeq" id="XP_066699798.1">
    <property type="nucleotide sequence ID" value="XM_066843686.1"/>
</dbReference>
<evidence type="ECO:0000313" key="2">
    <source>
        <dbReference type="EMBL" id="KAK7951736.1"/>
    </source>
</evidence>
<gene>
    <name evidence="2" type="ORF">PG986_007464</name>
</gene>
<comment type="caution">
    <text evidence="2">The sequence shown here is derived from an EMBL/GenBank/DDBJ whole genome shotgun (WGS) entry which is preliminary data.</text>
</comment>
<dbReference type="EMBL" id="JAQQWE010000005">
    <property type="protein sequence ID" value="KAK7951736.1"/>
    <property type="molecule type" value="Genomic_DNA"/>
</dbReference>
<feature type="region of interest" description="Disordered" evidence="1">
    <location>
        <begin position="1"/>
        <end position="60"/>
    </location>
</feature>
<accession>A0ABR1QDF8</accession>
<keyword evidence="3" id="KW-1185">Reference proteome</keyword>
<name>A0ABR1QDF8_9PEZI</name>